<evidence type="ECO:0000259" key="2">
    <source>
        <dbReference type="Pfam" id="PF02591"/>
    </source>
</evidence>
<dbReference type="RefSeq" id="WP_255228340.1">
    <property type="nucleotide sequence ID" value="NZ_JAJEKE010000015.1"/>
</dbReference>
<keyword evidence="1" id="KW-0175">Coiled coil</keyword>
<feature type="coiled-coil region" evidence="1">
    <location>
        <begin position="9"/>
        <end position="172"/>
    </location>
</feature>
<feature type="domain" description="C4-type zinc ribbon" evidence="2">
    <location>
        <begin position="199"/>
        <end position="230"/>
    </location>
</feature>
<gene>
    <name evidence="3" type="ORF">LJD61_14855</name>
</gene>
<protein>
    <submittedName>
        <fullName evidence="3">C4-type zinc ribbon domain-containing protein</fullName>
    </submittedName>
</protein>
<evidence type="ECO:0000313" key="4">
    <source>
        <dbReference type="Proteomes" id="UP001651880"/>
    </source>
</evidence>
<dbReference type="Pfam" id="PF02591">
    <property type="entry name" value="Zn_ribbon_9"/>
    <property type="match status" value="1"/>
</dbReference>
<proteinExistence type="predicted"/>
<accession>A0ABT1NHX2</accession>
<reference evidence="3 4" key="1">
    <citation type="submission" date="2021-10" db="EMBL/GenBank/DDBJ databases">
        <title>Lutispora strain m25 sp. nov., a thermophilic, non-spore-forming bacterium isolated from a lab-scale methanogenic bioreactor digesting anaerobic sludge.</title>
        <authorList>
            <person name="El Houari A."/>
            <person name="Mcdonald J."/>
        </authorList>
    </citation>
    <scope>NUCLEOTIDE SEQUENCE [LARGE SCALE GENOMIC DNA]</scope>
    <source>
        <strain evidence="4">m25</strain>
    </source>
</reference>
<sequence length="236" mass="27874">MGLEFLYELQHQENNHKKLLSRISEISDDAQINKFKKEYAKLKEEYVKLCEKKKEIEKQIAQKKSHYKSLELSKTNYEKLIYTPEINSVKKLETLEKQIDDVQKNLELETLGLENLEKSLKEMELDILSIKKKIVFIKKKYETMKANKEEELDFLMNEKNNIEGLIEDIKLNVNEDIYKEYIKMKEKLINPISEIENRKCSGCGVEVPAMDYESVKIGNPLKCQNCGRILIYKKNK</sequence>
<evidence type="ECO:0000256" key="1">
    <source>
        <dbReference type="SAM" id="Coils"/>
    </source>
</evidence>
<comment type="caution">
    <text evidence="3">The sequence shown here is derived from an EMBL/GenBank/DDBJ whole genome shotgun (WGS) entry which is preliminary data.</text>
</comment>
<keyword evidence="4" id="KW-1185">Reference proteome</keyword>
<dbReference type="Proteomes" id="UP001651880">
    <property type="component" value="Unassembled WGS sequence"/>
</dbReference>
<dbReference type="InterPro" id="IPR003743">
    <property type="entry name" value="Zf-RING_7"/>
</dbReference>
<name>A0ABT1NHX2_9FIRM</name>
<evidence type="ECO:0000313" key="3">
    <source>
        <dbReference type="EMBL" id="MCQ1530818.1"/>
    </source>
</evidence>
<dbReference type="EMBL" id="JAJEKE010000015">
    <property type="protein sequence ID" value="MCQ1530818.1"/>
    <property type="molecule type" value="Genomic_DNA"/>
</dbReference>
<dbReference type="Gene3D" id="1.10.287.1490">
    <property type="match status" value="1"/>
</dbReference>
<organism evidence="3 4">
    <name type="scientific">Lutispora saccharofermentans</name>
    <dbReference type="NCBI Taxonomy" id="3024236"/>
    <lineage>
        <taxon>Bacteria</taxon>
        <taxon>Bacillati</taxon>
        <taxon>Bacillota</taxon>
        <taxon>Clostridia</taxon>
        <taxon>Lutisporales</taxon>
        <taxon>Lutisporaceae</taxon>
        <taxon>Lutispora</taxon>
    </lineage>
</organism>